<sequence length="93" mass="10612">MSHRQISLVSPLPGGIRTEAFRFENTKDRCNRLYNGTIVPTSRSSSYLQLYVWGPFGENTTRSFTVTRLLAWTLCLVLLGAALPCYSRLQSYY</sequence>
<comment type="caution">
    <text evidence="2">The sequence shown here is derived from an EMBL/GenBank/DDBJ whole genome shotgun (WGS) entry which is preliminary data.</text>
</comment>
<dbReference type="EMBL" id="JXTC01000024">
    <property type="protein sequence ID" value="PON98468.1"/>
    <property type="molecule type" value="Genomic_DNA"/>
</dbReference>
<dbReference type="OrthoDB" id="10436138at2759"/>
<evidence type="ECO:0000313" key="3">
    <source>
        <dbReference type="Proteomes" id="UP000237000"/>
    </source>
</evidence>
<name>A0A2P5FKZ1_TREOI</name>
<reference evidence="3" key="1">
    <citation type="submission" date="2016-06" db="EMBL/GenBank/DDBJ databases">
        <title>Parallel loss of symbiosis genes in relatives of nitrogen-fixing non-legume Parasponia.</title>
        <authorList>
            <person name="Van Velzen R."/>
            <person name="Holmer R."/>
            <person name="Bu F."/>
            <person name="Rutten L."/>
            <person name="Van Zeijl A."/>
            <person name="Liu W."/>
            <person name="Santuari L."/>
            <person name="Cao Q."/>
            <person name="Sharma T."/>
            <person name="Shen D."/>
            <person name="Roswanjaya Y."/>
            <person name="Wardhani T."/>
            <person name="Kalhor M.S."/>
            <person name="Jansen J."/>
            <person name="Van den Hoogen J."/>
            <person name="Gungor B."/>
            <person name="Hartog M."/>
            <person name="Hontelez J."/>
            <person name="Verver J."/>
            <person name="Yang W.-C."/>
            <person name="Schijlen E."/>
            <person name="Repin R."/>
            <person name="Schilthuizen M."/>
            <person name="Schranz E."/>
            <person name="Heidstra R."/>
            <person name="Miyata K."/>
            <person name="Fedorova E."/>
            <person name="Kohlen W."/>
            <person name="Bisseling T."/>
            <person name="Smit S."/>
            <person name="Geurts R."/>
        </authorList>
    </citation>
    <scope>NUCLEOTIDE SEQUENCE [LARGE SCALE GENOMIC DNA]</scope>
    <source>
        <strain evidence="3">cv. RG33-2</strain>
    </source>
</reference>
<evidence type="ECO:0000313" key="2">
    <source>
        <dbReference type="EMBL" id="PON98468.1"/>
    </source>
</evidence>
<gene>
    <name evidence="2" type="ORF">TorRG33x02_057020</name>
</gene>
<proteinExistence type="predicted"/>
<keyword evidence="1" id="KW-0812">Transmembrane</keyword>
<keyword evidence="3" id="KW-1185">Reference proteome</keyword>
<keyword evidence="1" id="KW-0472">Membrane</keyword>
<keyword evidence="1" id="KW-1133">Transmembrane helix</keyword>
<protein>
    <submittedName>
        <fullName evidence="2">Uncharacterized protein</fullName>
    </submittedName>
</protein>
<evidence type="ECO:0000256" key="1">
    <source>
        <dbReference type="SAM" id="Phobius"/>
    </source>
</evidence>
<dbReference type="Proteomes" id="UP000237000">
    <property type="component" value="Unassembled WGS sequence"/>
</dbReference>
<accession>A0A2P5FKZ1</accession>
<dbReference type="InParanoid" id="A0A2P5FKZ1"/>
<dbReference type="AlphaFoldDB" id="A0A2P5FKZ1"/>
<organism evidence="2 3">
    <name type="scientific">Trema orientale</name>
    <name type="common">Charcoal tree</name>
    <name type="synonym">Celtis orientalis</name>
    <dbReference type="NCBI Taxonomy" id="63057"/>
    <lineage>
        <taxon>Eukaryota</taxon>
        <taxon>Viridiplantae</taxon>
        <taxon>Streptophyta</taxon>
        <taxon>Embryophyta</taxon>
        <taxon>Tracheophyta</taxon>
        <taxon>Spermatophyta</taxon>
        <taxon>Magnoliopsida</taxon>
        <taxon>eudicotyledons</taxon>
        <taxon>Gunneridae</taxon>
        <taxon>Pentapetalae</taxon>
        <taxon>rosids</taxon>
        <taxon>fabids</taxon>
        <taxon>Rosales</taxon>
        <taxon>Cannabaceae</taxon>
        <taxon>Trema</taxon>
    </lineage>
</organism>
<feature type="transmembrane region" description="Helical" evidence="1">
    <location>
        <begin position="69"/>
        <end position="89"/>
    </location>
</feature>